<feature type="domain" description="Ubiquitin-like protease family profile" evidence="4">
    <location>
        <begin position="797"/>
        <end position="925"/>
    </location>
</feature>
<reference evidence="6 7" key="1">
    <citation type="journal article" date="2023" name="Hortic Res">
        <title>The complete reference genome for grapevine (Vitis vinifera L.) genetics and breeding.</title>
        <authorList>
            <person name="Shi X."/>
            <person name="Cao S."/>
            <person name="Wang X."/>
            <person name="Huang S."/>
            <person name="Wang Y."/>
            <person name="Liu Z."/>
            <person name="Liu W."/>
            <person name="Leng X."/>
            <person name="Peng Y."/>
            <person name="Wang N."/>
            <person name="Wang Y."/>
            <person name="Ma Z."/>
            <person name="Xu X."/>
            <person name="Zhang F."/>
            <person name="Xue H."/>
            <person name="Zhong H."/>
            <person name="Wang Y."/>
            <person name="Zhang K."/>
            <person name="Velt A."/>
            <person name="Avia K."/>
            <person name="Holtgrawe D."/>
            <person name="Grimplet J."/>
            <person name="Matus J.T."/>
            <person name="Ware D."/>
            <person name="Wu X."/>
            <person name="Wang H."/>
            <person name="Liu C."/>
            <person name="Fang Y."/>
            <person name="Rustenholz C."/>
            <person name="Cheng Z."/>
            <person name="Xiao H."/>
            <person name="Zhou Y."/>
        </authorList>
    </citation>
    <scope>NUCLEOTIDE SEQUENCE [LARGE SCALE GENOMIC DNA]</scope>
    <source>
        <strain evidence="7">cv. Pinot noir / PN40024</strain>
        <tissue evidence="6">Leaf</tissue>
    </source>
</reference>
<gene>
    <name evidence="6" type="ORF">VitviT2T_029781</name>
</gene>
<protein>
    <submittedName>
        <fullName evidence="6">Uncharacterized protein</fullName>
    </submittedName>
</protein>
<evidence type="ECO:0000256" key="2">
    <source>
        <dbReference type="ARBA" id="ARBA00022670"/>
    </source>
</evidence>
<dbReference type="Gene3D" id="3.50.50.60">
    <property type="entry name" value="FAD/NAD(P)-binding domain"/>
    <property type="match status" value="1"/>
</dbReference>
<dbReference type="SUPFAM" id="SSF51905">
    <property type="entry name" value="FAD/NAD(P)-binding domain"/>
    <property type="match status" value="1"/>
</dbReference>
<evidence type="ECO:0000259" key="4">
    <source>
        <dbReference type="PROSITE" id="PS50600"/>
    </source>
</evidence>
<dbReference type="CDD" id="cd01650">
    <property type="entry name" value="RT_nLTR_like"/>
    <property type="match status" value="1"/>
</dbReference>
<dbReference type="InterPro" id="IPR000477">
    <property type="entry name" value="RT_dom"/>
</dbReference>
<evidence type="ECO:0000313" key="7">
    <source>
        <dbReference type="Proteomes" id="UP001227230"/>
    </source>
</evidence>
<evidence type="ECO:0000256" key="3">
    <source>
        <dbReference type="ARBA" id="ARBA00022801"/>
    </source>
</evidence>
<dbReference type="Proteomes" id="UP001227230">
    <property type="component" value="Chromosome 19"/>
</dbReference>
<dbReference type="InterPro" id="IPR038765">
    <property type="entry name" value="Papain-like_cys_pep_sf"/>
</dbReference>
<dbReference type="PROSITE" id="PS50878">
    <property type="entry name" value="RT_POL"/>
    <property type="match status" value="1"/>
</dbReference>
<dbReference type="InterPro" id="IPR003653">
    <property type="entry name" value="Peptidase_C48_C"/>
</dbReference>
<evidence type="ECO:0000313" key="6">
    <source>
        <dbReference type="EMBL" id="WKA12394.1"/>
    </source>
</evidence>
<proteinExistence type="inferred from homology"/>
<dbReference type="InterPro" id="IPR036188">
    <property type="entry name" value="FAD/NAD-bd_sf"/>
</dbReference>
<dbReference type="Pfam" id="PF00078">
    <property type="entry name" value="RVT_1"/>
    <property type="match status" value="1"/>
</dbReference>
<evidence type="ECO:0000259" key="5">
    <source>
        <dbReference type="PROSITE" id="PS50878"/>
    </source>
</evidence>
<dbReference type="PROSITE" id="PS50600">
    <property type="entry name" value="ULP_PROTEASE"/>
    <property type="match status" value="1"/>
</dbReference>
<dbReference type="SUPFAM" id="SSF54001">
    <property type="entry name" value="Cysteine proteinases"/>
    <property type="match status" value="1"/>
</dbReference>
<keyword evidence="7" id="KW-1185">Reference proteome</keyword>
<evidence type="ECO:0000256" key="1">
    <source>
        <dbReference type="ARBA" id="ARBA00005234"/>
    </source>
</evidence>
<dbReference type="Gene3D" id="3.40.395.10">
    <property type="entry name" value="Adenoviral Proteinase, Chain A"/>
    <property type="match status" value="2"/>
</dbReference>
<dbReference type="EMBL" id="CP126666">
    <property type="protein sequence ID" value="WKA12394.1"/>
    <property type="molecule type" value="Genomic_DNA"/>
</dbReference>
<comment type="similarity">
    <text evidence="1">Belongs to the peptidase C48 family.</text>
</comment>
<dbReference type="PANTHER" id="PTHR33116">
    <property type="entry name" value="REVERSE TRANSCRIPTASE ZINC-BINDING DOMAIN-CONTAINING PROTEIN-RELATED-RELATED"/>
    <property type="match status" value="1"/>
</dbReference>
<dbReference type="InterPro" id="IPR043502">
    <property type="entry name" value="DNA/RNA_pol_sf"/>
</dbReference>
<accession>A0ABY9DXB3</accession>
<keyword evidence="3" id="KW-0378">Hydrolase</keyword>
<organism evidence="6 7">
    <name type="scientific">Vitis vinifera</name>
    <name type="common">Grape</name>
    <dbReference type="NCBI Taxonomy" id="29760"/>
    <lineage>
        <taxon>Eukaryota</taxon>
        <taxon>Viridiplantae</taxon>
        <taxon>Streptophyta</taxon>
        <taxon>Embryophyta</taxon>
        <taxon>Tracheophyta</taxon>
        <taxon>Spermatophyta</taxon>
        <taxon>Magnoliopsida</taxon>
        <taxon>eudicotyledons</taxon>
        <taxon>Gunneridae</taxon>
        <taxon>Pentapetalae</taxon>
        <taxon>rosids</taxon>
        <taxon>Vitales</taxon>
        <taxon>Vitaceae</taxon>
        <taxon>Viteae</taxon>
        <taxon>Vitis</taxon>
    </lineage>
</organism>
<name>A0ABY9DXB3_VITVI</name>
<keyword evidence="2" id="KW-0645">Protease</keyword>
<feature type="domain" description="Reverse transcriptase" evidence="5">
    <location>
        <begin position="36"/>
        <end position="283"/>
    </location>
</feature>
<dbReference type="SUPFAM" id="SSF56672">
    <property type="entry name" value="DNA/RNA polymerases"/>
    <property type="match status" value="1"/>
</dbReference>
<dbReference type="PANTHER" id="PTHR33116:SF78">
    <property type="entry name" value="OS12G0587133 PROTEIN"/>
    <property type="match status" value="1"/>
</dbReference>
<sequence length="1068" mass="121470">MGMNGDKAPGPDGFIVAFWQNSWEIVKEDILGLFKEVHEQNSFIKSLNHTFLVLIPKKGGVEDLGDYRPISLLGGLYKLLAKVLANRLKKVIGKVISSDQNAFIKGRQILDGSLIANEVMQKMGFGSKWIGWMWNCISIVKYSVLVNGVPAGFFSSTKGLRQGDPLSPYLFIMGMEVLSVLITRAIEGGFIHGCRIWRGREQAVNITHLLFADDTIVFCEAKKEALLHLGWVLFWFEAASGLKINLDKCMVIPVGEVEGVLEMAAEIGYRVGQLPTVYLGLPLGAPNRASSVWVGVEERMRRRLALWKRQYLSKEGRITLIKSTLSSIPLYQMSVFRMPKSVARRIEKLQRDFLWGGANGDNKVHLVRWEVVCADKEKGGLGLRKLTLLNKALLGKWIWRFARAKEELWKKVLEAKYGKEELGWRTRKANGAFGVGVWKEILKESTWCWENMGFKVGKGNRIRFWTDLWCGNNVLSQGFLNLFSMAVHRDVTVKECWDQNVGQGGWNLRLLRDLNDWELGLVGNLLVELRDYSVNLEDDSVFWKKVLVVLYEQNDKPSSDVEFVQQKLGGPTVSEYEKLQADMLDLQIKYNELLPAHQETCRQTSVGFAATWEGSSFYLSHHCRRYTDFLYLKEPPWDIAAIEDGIRDYRNTHPTYIRGCLLFLQLFYMTKFYLMSFKVEVRSPLCAAWTDEHIKCRLAAEIQTYGNYGHVQVLEQSNPHVRNDARPCEAGSSHSDDPTETIEARLIRNLEHLISLASSVAQDIATLRSSHEERMVADYALSEGGDPSEILCHMHGTYITRDELSSLNGGRWVNSMIIGVVCRMLNVEQERPPRAHYFDPSFSVVLASLTTKAKKHEIRDRCRMFLDAEYVGHDFSSCELLFFPVCDNNHWHVHVSKFEHVQPQLVQQQNGFDCGMFAIKYMQHWNGATLAQAIAEDKMHLYRLRLVRSSMRSMQYEKLLSMLKNSLFILHTIWPSVQTEDFIIPTYDRVRALQLEEFGVAGSDAENVCYLRDLADATRLVDVMQSCTGGNAVLIGGGYIGMECAASLVINKINVTMVFPEGHCIDPD</sequence>